<proteinExistence type="predicted"/>
<name>A0A8J8B2L6_9FIRM</name>
<keyword evidence="2" id="KW-1185">Reference proteome</keyword>
<evidence type="ECO:0000313" key="2">
    <source>
        <dbReference type="Proteomes" id="UP000675664"/>
    </source>
</evidence>
<reference evidence="1" key="1">
    <citation type="submission" date="2021-04" db="EMBL/GenBank/DDBJ databases">
        <title>Sinoanaerobacter chloroacetimidivorans sp. nov., an obligate anaerobic bacterium isolated from anaerobic sludge.</title>
        <authorList>
            <person name="Bao Y."/>
        </authorList>
    </citation>
    <scope>NUCLEOTIDE SEQUENCE</scope>
    <source>
        <strain evidence="1">BAD-6</strain>
    </source>
</reference>
<protein>
    <submittedName>
        <fullName evidence="1">Uncharacterized protein</fullName>
    </submittedName>
</protein>
<gene>
    <name evidence="1" type="ORF">KCX82_18860</name>
</gene>
<evidence type="ECO:0000313" key="1">
    <source>
        <dbReference type="EMBL" id="MBR0599948.1"/>
    </source>
</evidence>
<sequence>MVIADIADLITDIGYASNIRAIFCSIAFLNLIREQRWEGCANCRLLRSKLYKASG</sequence>
<organism evidence="1 2">
    <name type="scientific">Sinanaerobacter chloroacetimidivorans</name>
    <dbReference type="NCBI Taxonomy" id="2818044"/>
    <lineage>
        <taxon>Bacteria</taxon>
        <taxon>Bacillati</taxon>
        <taxon>Bacillota</taxon>
        <taxon>Clostridia</taxon>
        <taxon>Peptostreptococcales</taxon>
        <taxon>Anaerovoracaceae</taxon>
        <taxon>Sinanaerobacter</taxon>
    </lineage>
</organism>
<dbReference type="RefSeq" id="WP_227020080.1">
    <property type="nucleotide sequence ID" value="NZ_JAGSND010000019.1"/>
</dbReference>
<dbReference type="Proteomes" id="UP000675664">
    <property type="component" value="Unassembled WGS sequence"/>
</dbReference>
<comment type="caution">
    <text evidence="1">The sequence shown here is derived from an EMBL/GenBank/DDBJ whole genome shotgun (WGS) entry which is preliminary data.</text>
</comment>
<dbReference type="EMBL" id="JAGSND010000019">
    <property type="protein sequence ID" value="MBR0599948.1"/>
    <property type="molecule type" value="Genomic_DNA"/>
</dbReference>
<accession>A0A8J8B2L6</accession>
<reference evidence="1" key="2">
    <citation type="submission" date="2021-04" db="EMBL/GenBank/DDBJ databases">
        <authorList>
            <person name="Liu J."/>
        </authorList>
    </citation>
    <scope>NUCLEOTIDE SEQUENCE</scope>
    <source>
        <strain evidence="1">BAD-6</strain>
    </source>
</reference>
<dbReference type="AlphaFoldDB" id="A0A8J8B2L6"/>